<proteinExistence type="predicted"/>
<dbReference type="Proteomes" id="UP000271162">
    <property type="component" value="Unassembled WGS sequence"/>
</dbReference>
<name>A0A0N4YVP2_NIPBR</name>
<evidence type="ECO:0000313" key="3">
    <source>
        <dbReference type="WBParaSite" id="NBR_0002131401-mRNA-1"/>
    </source>
</evidence>
<reference evidence="3" key="1">
    <citation type="submission" date="2017-02" db="UniProtKB">
        <authorList>
            <consortium name="WormBaseParasite"/>
        </authorList>
    </citation>
    <scope>IDENTIFICATION</scope>
</reference>
<accession>A0A0N4YVP2</accession>
<dbReference type="WBParaSite" id="NBR_0002131401-mRNA-1">
    <property type="protein sequence ID" value="NBR_0002131401-mRNA-1"/>
    <property type="gene ID" value="NBR_0002131401"/>
</dbReference>
<protein>
    <submittedName>
        <fullName evidence="3">Ovule protein</fullName>
    </submittedName>
</protein>
<sequence length="69" mass="7768">FFSLEEPLQESHTNIHRSGKFYFSRANGSSPSSCPTSTSPTARFRNRSTTLELFSWLANSPEKNVIVCI</sequence>
<gene>
    <name evidence="1" type="ORF">NBR_LOCUS21315</name>
</gene>
<dbReference type="AlphaFoldDB" id="A0A0N4YVP2"/>
<keyword evidence="2" id="KW-1185">Reference proteome</keyword>
<organism evidence="3">
    <name type="scientific">Nippostrongylus brasiliensis</name>
    <name type="common">Rat hookworm</name>
    <dbReference type="NCBI Taxonomy" id="27835"/>
    <lineage>
        <taxon>Eukaryota</taxon>
        <taxon>Metazoa</taxon>
        <taxon>Ecdysozoa</taxon>
        <taxon>Nematoda</taxon>
        <taxon>Chromadorea</taxon>
        <taxon>Rhabditida</taxon>
        <taxon>Rhabditina</taxon>
        <taxon>Rhabditomorpha</taxon>
        <taxon>Strongyloidea</taxon>
        <taxon>Heligmosomidae</taxon>
        <taxon>Nippostrongylus</taxon>
    </lineage>
</organism>
<evidence type="ECO:0000313" key="1">
    <source>
        <dbReference type="EMBL" id="VDL85061.1"/>
    </source>
</evidence>
<evidence type="ECO:0000313" key="2">
    <source>
        <dbReference type="Proteomes" id="UP000271162"/>
    </source>
</evidence>
<dbReference type="EMBL" id="UYSL01026179">
    <property type="protein sequence ID" value="VDL85061.1"/>
    <property type="molecule type" value="Genomic_DNA"/>
</dbReference>
<reference evidence="1 2" key="2">
    <citation type="submission" date="2018-11" db="EMBL/GenBank/DDBJ databases">
        <authorList>
            <consortium name="Pathogen Informatics"/>
        </authorList>
    </citation>
    <scope>NUCLEOTIDE SEQUENCE [LARGE SCALE GENOMIC DNA]</scope>
</reference>